<comment type="caution">
    <text evidence="1">The sequence shown here is derived from an EMBL/GenBank/DDBJ whole genome shotgun (WGS) entry which is preliminary data.</text>
</comment>
<reference evidence="1" key="1">
    <citation type="submission" date="2023-03" db="EMBL/GenBank/DDBJ databases">
        <title>Massive genome expansion in bonnet fungi (Mycena s.s.) driven by repeated elements and novel gene families across ecological guilds.</title>
        <authorList>
            <consortium name="Lawrence Berkeley National Laboratory"/>
            <person name="Harder C.B."/>
            <person name="Miyauchi S."/>
            <person name="Viragh M."/>
            <person name="Kuo A."/>
            <person name="Thoen E."/>
            <person name="Andreopoulos B."/>
            <person name="Lu D."/>
            <person name="Skrede I."/>
            <person name="Drula E."/>
            <person name="Henrissat B."/>
            <person name="Morin E."/>
            <person name="Kohler A."/>
            <person name="Barry K."/>
            <person name="LaButti K."/>
            <person name="Morin E."/>
            <person name="Salamov A."/>
            <person name="Lipzen A."/>
            <person name="Mereny Z."/>
            <person name="Hegedus B."/>
            <person name="Baldrian P."/>
            <person name="Stursova M."/>
            <person name="Weitz H."/>
            <person name="Taylor A."/>
            <person name="Grigoriev I.V."/>
            <person name="Nagy L.G."/>
            <person name="Martin F."/>
            <person name="Kauserud H."/>
        </authorList>
    </citation>
    <scope>NUCLEOTIDE SEQUENCE</scope>
    <source>
        <strain evidence="1">CBHHK002</strain>
    </source>
</reference>
<feature type="non-terminal residue" evidence="1">
    <location>
        <position position="1"/>
    </location>
</feature>
<keyword evidence="2" id="KW-1185">Reference proteome</keyword>
<evidence type="ECO:0000313" key="2">
    <source>
        <dbReference type="Proteomes" id="UP001218218"/>
    </source>
</evidence>
<dbReference type="Proteomes" id="UP001218218">
    <property type="component" value="Unassembled WGS sequence"/>
</dbReference>
<feature type="non-terminal residue" evidence="1">
    <location>
        <position position="208"/>
    </location>
</feature>
<organism evidence="1 2">
    <name type="scientific">Mycena albidolilacea</name>
    <dbReference type="NCBI Taxonomy" id="1033008"/>
    <lineage>
        <taxon>Eukaryota</taxon>
        <taxon>Fungi</taxon>
        <taxon>Dikarya</taxon>
        <taxon>Basidiomycota</taxon>
        <taxon>Agaricomycotina</taxon>
        <taxon>Agaricomycetes</taxon>
        <taxon>Agaricomycetidae</taxon>
        <taxon>Agaricales</taxon>
        <taxon>Marasmiineae</taxon>
        <taxon>Mycenaceae</taxon>
        <taxon>Mycena</taxon>
    </lineage>
</organism>
<protein>
    <submittedName>
        <fullName evidence="1">Uncharacterized protein</fullName>
    </submittedName>
</protein>
<sequence length="208" mass="23122">QMKSQLYVAEPSPTCPFRVEGVQYIPDSPCEDGFTLIFLHAMSLHKETFEPMLDDLLASSTRIRDVWSIDNPNHGRSSVLNQKLLATPPQLCRSAAEYARGAYSFLSSPFHGVDFSTRRLIGLAHSSAVSALWFTGSSKTRLNFTSLILLDAALLPPEFPTTSFLSNLFGKIASAKRDKWPTRAAAHENLAAHPAFKTWDPRALRLFV</sequence>
<gene>
    <name evidence="1" type="ORF">DFH08DRAFT_620573</name>
</gene>
<dbReference type="Gene3D" id="3.40.50.1820">
    <property type="entry name" value="alpha/beta hydrolase"/>
    <property type="match status" value="1"/>
</dbReference>
<dbReference type="InterPro" id="IPR029058">
    <property type="entry name" value="AB_hydrolase_fold"/>
</dbReference>
<dbReference type="AlphaFoldDB" id="A0AAD6Z8S6"/>
<proteinExistence type="predicted"/>
<name>A0AAD6Z8S6_9AGAR</name>
<dbReference type="EMBL" id="JARIHO010000075">
    <property type="protein sequence ID" value="KAJ7311545.1"/>
    <property type="molecule type" value="Genomic_DNA"/>
</dbReference>
<evidence type="ECO:0000313" key="1">
    <source>
        <dbReference type="EMBL" id="KAJ7311545.1"/>
    </source>
</evidence>
<dbReference type="SUPFAM" id="SSF53474">
    <property type="entry name" value="alpha/beta-Hydrolases"/>
    <property type="match status" value="1"/>
</dbReference>
<accession>A0AAD6Z8S6</accession>